<dbReference type="InterPro" id="IPR036291">
    <property type="entry name" value="NAD(P)-bd_dom_sf"/>
</dbReference>
<evidence type="ECO:0000259" key="2">
    <source>
        <dbReference type="Pfam" id="PF22725"/>
    </source>
</evidence>
<reference evidence="3 4" key="1">
    <citation type="submission" date="2016-10" db="EMBL/GenBank/DDBJ databases">
        <authorList>
            <person name="Varghese N."/>
            <person name="Submissions S."/>
        </authorList>
    </citation>
    <scope>NUCLEOTIDE SEQUENCE [LARGE SCALE GENOMIC DNA]</scope>
    <source>
        <strain evidence="3 4">WG10</strain>
    </source>
</reference>
<name>A0A1G6R9G6_9FIRM</name>
<dbReference type="InterPro" id="IPR055170">
    <property type="entry name" value="GFO_IDH_MocA-like_dom"/>
</dbReference>
<dbReference type="Proteomes" id="UP000324896">
    <property type="component" value="Unassembled WGS sequence"/>
</dbReference>
<dbReference type="Gene3D" id="3.30.360.10">
    <property type="entry name" value="Dihydrodipicolinate Reductase, domain 2"/>
    <property type="match status" value="1"/>
</dbReference>
<dbReference type="AlphaFoldDB" id="A0A1G6R9G6"/>
<evidence type="ECO:0000313" key="3">
    <source>
        <dbReference type="EMBL" id="SDD01272.1"/>
    </source>
</evidence>
<feature type="domain" description="Gfo/Idh/MocA-like oxidoreductase N-terminal" evidence="1">
    <location>
        <begin position="4"/>
        <end position="125"/>
    </location>
</feature>
<dbReference type="Pfam" id="PF22725">
    <property type="entry name" value="GFO_IDH_MocA_C3"/>
    <property type="match status" value="1"/>
</dbReference>
<evidence type="ECO:0000313" key="4">
    <source>
        <dbReference type="Proteomes" id="UP000324896"/>
    </source>
</evidence>
<dbReference type="EMBL" id="FMYT01000022">
    <property type="protein sequence ID" value="SDD01272.1"/>
    <property type="molecule type" value="Genomic_DNA"/>
</dbReference>
<proteinExistence type="predicted"/>
<sequence>MQKLNVGFLGAGEMARIHAGVLRDIAEVEITAVTSRHKKSAADLINSLGFKNVAAYTDFDQMLAEKDLDLLYICLPPASHQGQLEKAARKGIHIFIEKPIAINEKRARSMVEAVNEAGVISQVGYHYRFAEGIQKLKELIDSGQAGQQALLQGYYFCNSLHSSWWRQLEKSGGQIYEQVIHLYDLALHLFGDYQSAEGMLANLCHQQTEGYTIEDNSLSLIQFKSGALGSIAGSNCAVPGSWKKALTVICENLTVEFENIEKAVFKYHQQGEVDTKVFTADQDLYYLENRDFIEAVLEKREAQVPISEGLKAIKLISEIKENNKKRAEQNV</sequence>
<organism evidence="3 4">
    <name type="scientific">Halanaerobium congolense</name>
    <dbReference type="NCBI Taxonomy" id="54121"/>
    <lineage>
        <taxon>Bacteria</taxon>
        <taxon>Bacillati</taxon>
        <taxon>Bacillota</taxon>
        <taxon>Clostridia</taxon>
        <taxon>Halanaerobiales</taxon>
        <taxon>Halanaerobiaceae</taxon>
        <taxon>Halanaerobium</taxon>
    </lineage>
</organism>
<accession>A0A1G6R9G6</accession>
<dbReference type="PANTHER" id="PTHR43249:SF1">
    <property type="entry name" value="D-GLUCOSIDE 3-DEHYDROGENASE"/>
    <property type="match status" value="1"/>
</dbReference>
<dbReference type="InterPro" id="IPR000683">
    <property type="entry name" value="Gfo/Idh/MocA-like_OxRdtase_N"/>
</dbReference>
<dbReference type="InterPro" id="IPR052515">
    <property type="entry name" value="Gfo/Idh/MocA_Oxidoreductase"/>
</dbReference>
<dbReference type="SUPFAM" id="SSF55347">
    <property type="entry name" value="Glyceraldehyde-3-phosphate dehydrogenase-like, C-terminal domain"/>
    <property type="match status" value="1"/>
</dbReference>
<dbReference type="PANTHER" id="PTHR43249">
    <property type="entry name" value="UDP-N-ACETYL-2-AMINO-2-DEOXY-D-GLUCURONATE OXIDASE"/>
    <property type="match status" value="1"/>
</dbReference>
<dbReference type="Pfam" id="PF01408">
    <property type="entry name" value="GFO_IDH_MocA"/>
    <property type="match status" value="1"/>
</dbReference>
<evidence type="ECO:0000259" key="1">
    <source>
        <dbReference type="Pfam" id="PF01408"/>
    </source>
</evidence>
<dbReference type="RefSeq" id="WP_149796876.1">
    <property type="nucleotide sequence ID" value="NZ_FMYT01000022.1"/>
</dbReference>
<dbReference type="SUPFAM" id="SSF51735">
    <property type="entry name" value="NAD(P)-binding Rossmann-fold domains"/>
    <property type="match status" value="1"/>
</dbReference>
<gene>
    <name evidence="3" type="ORF">SAMN04488597_12224</name>
</gene>
<dbReference type="Gene3D" id="3.40.50.720">
    <property type="entry name" value="NAD(P)-binding Rossmann-like Domain"/>
    <property type="match status" value="1"/>
</dbReference>
<protein>
    <submittedName>
        <fullName evidence="3">Predicted dehydrogenase</fullName>
    </submittedName>
</protein>
<dbReference type="GO" id="GO:0000166">
    <property type="term" value="F:nucleotide binding"/>
    <property type="evidence" value="ECO:0007669"/>
    <property type="project" value="InterPro"/>
</dbReference>
<feature type="domain" description="GFO/IDH/MocA-like oxidoreductase" evidence="2">
    <location>
        <begin position="133"/>
        <end position="253"/>
    </location>
</feature>